<reference evidence="1" key="1">
    <citation type="submission" date="2020-02" db="EMBL/GenBank/DDBJ databases">
        <authorList>
            <person name="Meier V. D."/>
        </authorList>
    </citation>
    <scope>NUCLEOTIDE SEQUENCE</scope>
    <source>
        <strain evidence="1">AVDCRST_MAG56</strain>
    </source>
</reference>
<name>A0A6J4KU77_9SPHI</name>
<proteinExistence type="predicted"/>
<dbReference type="AlphaFoldDB" id="A0A6J4KU77"/>
<gene>
    <name evidence="1" type="ORF">AVDCRST_MAG56-6403</name>
</gene>
<sequence>MAFAHCYTITYRCQLLEKKVTVEAALAQLDSRLLERKLTMREGGARCRILSIEDKGEVLGLDLLENQLFFR</sequence>
<dbReference type="EMBL" id="CADCTQ010000531">
    <property type="protein sequence ID" value="CAA9313504.1"/>
    <property type="molecule type" value="Genomic_DNA"/>
</dbReference>
<protein>
    <submittedName>
        <fullName evidence="1">Uncharacterized protein</fullName>
    </submittedName>
</protein>
<organism evidence="1">
    <name type="scientific">uncultured Cytophagales bacterium</name>
    <dbReference type="NCBI Taxonomy" id="158755"/>
    <lineage>
        <taxon>Bacteria</taxon>
        <taxon>Pseudomonadati</taxon>
        <taxon>Bacteroidota</taxon>
        <taxon>Sphingobacteriia</taxon>
        <taxon>Sphingobacteriales</taxon>
        <taxon>environmental samples</taxon>
    </lineage>
</organism>
<accession>A0A6J4KU77</accession>
<evidence type="ECO:0000313" key="1">
    <source>
        <dbReference type="EMBL" id="CAA9313504.1"/>
    </source>
</evidence>